<dbReference type="Pfam" id="PF01872">
    <property type="entry name" value="RibD_C"/>
    <property type="match status" value="1"/>
</dbReference>
<protein>
    <submittedName>
        <fullName evidence="2">Dihydrofolate reductase family protein</fullName>
    </submittedName>
</protein>
<gene>
    <name evidence="2" type="ORF">GCM10009801_44850</name>
</gene>
<dbReference type="SUPFAM" id="SSF53597">
    <property type="entry name" value="Dihydrofolate reductase-like"/>
    <property type="match status" value="1"/>
</dbReference>
<dbReference type="Proteomes" id="UP001500016">
    <property type="component" value="Unassembled WGS sequence"/>
</dbReference>
<dbReference type="RefSeq" id="WP_344530903.1">
    <property type="nucleotide sequence ID" value="NZ_BAAAPE010000011.1"/>
</dbReference>
<dbReference type="InterPro" id="IPR002734">
    <property type="entry name" value="RibDG_C"/>
</dbReference>
<dbReference type="EMBL" id="BAAAPE010000011">
    <property type="protein sequence ID" value="GAA2084013.1"/>
    <property type="molecule type" value="Genomic_DNA"/>
</dbReference>
<name>A0ABN2W7N2_9ACTN</name>
<keyword evidence="3" id="KW-1185">Reference proteome</keyword>
<organism evidence="2 3">
    <name type="scientific">Streptomyces albiaxialis</name>
    <dbReference type="NCBI Taxonomy" id="329523"/>
    <lineage>
        <taxon>Bacteria</taxon>
        <taxon>Bacillati</taxon>
        <taxon>Actinomycetota</taxon>
        <taxon>Actinomycetes</taxon>
        <taxon>Kitasatosporales</taxon>
        <taxon>Streptomycetaceae</taxon>
        <taxon>Streptomyces</taxon>
    </lineage>
</organism>
<sequence length="192" mass="21547">MTTTTPGSLIHFVAQSVDGFIEGPDGEFDWTVVDEELSAYSQTVSAEVDAFLYGRVVWEMMSGYWPRAEEISTHPHDLEFAPLWREKPKFVVSRSLEKADWNTQVLGTDFAERIAALKRSGTTLVLFGGADLAASLAEHDLIDEYRITVHPVLLGGGKPVFQDLKRRTGLTLAEARVFDSKVALLRYRRDRT</sequence>
<proteinExistence type="predicted"/>
<evidence type="ECO:0000313" key="3">
    <source>
        <dbReference type="Proteomes" id="UP001500016"/>
    </source>
</evidence>
<dbReference type="InterPro" id="IPR050765">
    <property type="entry name" value="Riboflavin_Biosynth_HTPR"/>
</dbReference>
<dbReference type="PANTHER" id="PTHR38011:SF11">
    <property type="entry name" value="2,5-DIAMINO-6-RIBOSYLAMINO-4(3H)-PYRIMIDINONE 5'-PHOSPHATE REDUCTASE"/>
    <property type="match status" value="1"/>
</dbReference>
<comment type="caution">
    <text evidence="2">The sequence shown here is derived from an EMBL/GenBank/DDBJ whole genome shotgun (WGS) entry which is preliminary data.</text>
</comment>
<dbReference type="PANTHER" id="PTHR38011">
    <property type="entry name" value="DIHYDROFOLATE REDUCTASE FAMILY PROTEIN (AFU_ORTHOLOGUE AFUA_8G06820)"/>
    <property type="match status" value="1"/>
</dbReference>
<evidence type="ECO:0000313" key="2">
    <source>
        <dbReference type="EMBL" id="GAA2084013.1"/>
    </source>
</evidence>
<dbReference type="Gene3D" id="3.40.430.10">
    <property type="entry name" value="Dihydrofolate Reductase, subunit A"/>
    <property type="match status" value="1"/>
</dbReference>
<accession>A0ABN2W7N2</accession>
<evidence type="ECO:0000259" key="1">
    <source>
        <dbReference type="Pfam" id="PF01872"/>
    </source>
</evidence>
<reference evidence="2 3" key="1">
    <citation type="journal article" date="2019" name="Int. J. Syst. Evol. Microbiol.">
        <title>The Global Catalogue of Microorganisms (GCM) 10K type strain sequencing project: providing services to taxonomists for standard genome sequencing and annotation.</title>
        <authorList>
            <consortium name="The Broad Institute Genomics Platform"/>
            <consortium name="The Broad Institute Genome Sequencing Center for Infectious Disease"/>
            <person name="Wu L."/>
            <person name="Ma J."/>
        </authorList>
    </citation>
    <scope>NUCLEOTIDE SEQUENCE [LARGE SCALE GENOMIC DNA]</scope>
    <source>
        <strain evidence="2 3">JCM 15478</strain>
    </source>
</reference>
<feature type="domain" description="Bacterial bifunctional deaminase-reductase C-terminal" evidence="1">
    <location>
        <begin position="9"/>
        <end position="183"/>
    </location>
</feature>
<dbReference type="InterPro" id="IPR024072">
    <property type="entry name" value="DHFR-like_dom_sf"/>
</dbReference>